<feature type="transmembrane region" description="Helical" evidence="8">
    <location>
        <begin position="162"/>
        <end position="181"/>
    </location>
</feature>
<dbReference type="EMBL" id="QFFI01000005">
    <property type="protein sequence ID" value="PWG64538.1"/>
    <property type="molecule type" value="Genomic_DNA"/>
</dbReference>
<organism evidence="9 10">
    <name type="scientific">Sediminicurvatus halobius</name>
    <dbReference type="NCBI Taxonomy" id="2182432"/>
    <lineage>
        <taxon>Bacteria</taxon>
        <taxon>Pseudomonadati</taxon>
        <taxon>Pseudomonadota</taxon>
        <taxon>Gammaproteobacteria</taxon>
        <taxon>Chromatiales</taxon>
        <taxon>Ectothiorhodospiraceae</taxon>
        <taxon>Sediminicurvatus</taxon>
    </lineage>
</organism>
<dbReference type="InterPro" id="IPR002781">
    <property type="entry name" value="TM_pro_TauE-like"/>
</dbReference>
<dbReference type="RefSeq" id="WP_109676592.1">
    <property type="nucleotide sequence ID" value="NZ_CP086615.1"/>
</dbReference>
<dbReference type="AlphaFoldDB" id="A0A2U2N643"/>
<dbReference type="PANTHER" id="PTHR30269">
    <property type="entry name" value="TRANSMEMBRANE PROTEIN YFCA"/>
    <property type="match status" value="1"/>
</dbReference>
<evidence type="ECO:0000256" key="8">
    <source>
        <dbReference type="RuleBase" id="RU363041"/>
    </source>
</evidence>
<dbReference type="Proteomes" id="UP000245474">
    <property type="component" value="Unassembled WGS sequence"/>
</dbReference>
<evidence type="ECO:0000256" key="1">
    <source>
        <dbReference type="ARBA" id="ARBA00004651"/>
    </source>
</evidence>
<keyword evidence="10" id="KW-1185">Reference proteome</keyword>
<evidence type="ECO:0000256" key="4">
    <source>
        <dbReference type="ARBA" id="ARBA00022475"/>
    </source>
</evidence>
<evidence type="ECO:0000256" key="3">
    <source>
        <dbReference type="ARBA" id="ARBA00022448"/>
    </source>
</evidence>
<keyword evidence="7 8" id="KW-0472">Membrane</keyword>
<dbReference type="InterPro" id="IPR052017">
    <property type="entry name" value="TSUP"/>
</dbReference>
<evidence type="ECO:0000256" key="6">
    <source>
        <dbReference type="ARBA" id="ARBA00022989"/>
    </source>
</evidence>
<name>A0A2U2N643_9GAMM</name>
<dbReference type="Pfam" id="PF01925">
    <property type="entry name" value="TauE"/>
    <property type="match status" value="1"/>
</dbReference>
<feature type="transmembrane region" description="Helical" evidence="8">
    <location>
        <begin position="193"/>
        <end position="212"/>
    </location>
</feature>
<dbReference type="PANTHER" id="PTHR30269:SF37">
    <property type="entry name" value="MEMBRANE TRANSPORTER PROTEIN"/>
    <property type="match status" value="1"/>
</dbReference>
<accession>A0A2U2N643</accession>
<evidence type="ECO:0000256" key="7">
    <source>
        <dbReference type="ARBA" id="ARBA00023136"/>
    </source>
</evidence>
<comment type="similarity">
    <text evidence="2 8">Belongs to the 4-toluene sulfonate uptake permease (TSUP) (TC 2.A.102) family.</text>
</comment>
<sequence length="237" mass="24322">MIFALAGALALLAGLTRGVTGFGGAIVLTAPLSLIVTPAQAVVTSLLLESVAAASMLPAALRFARPRRLAPILVAAAATVPLGATALASLDPDLTRKLIAAMVLGFSLLMLQGFRYHGRPHALAGLAVGAVSGVLTGATSVGGPPVILYLLSGPDPVVTTRAHLTLFIIFISSVTLGYLAYTGVFSLSMGMLALTLAPFFLVGVGIGSLIFHRIDEARFRRVALLALIGLSLVLLLF</sequence>
<feature type="transmembrane region" description="Helical" evidence="8">
    <location>
        <begin position="94"/>
        <end position="111"/>
    </location>
</feature>
<comment type="subcellular location">
    <subcellularLocation>
        <location evidence="1 8">Cell membrane</location>
        <topology evidence="1 8">Multi-pass membrane protein</topology>
    </subcellularLocation>
</comment>
<protein>
    <recommendedName>
        <fullName evidence="8">Probable membrane transporter protein</fullName>
    </recommendedName>
</protein>
<evidence type="ECO:0000313" key="9">
    <source>
        <dbReference type="EMBL" id="PWG64538.1"/>
    </source>
</evidence>
<proteinExistence type="inferred from homology"/>
<dbReference type="GO" id="GO:0005886">
    <property type="term" value="C:plasma membrane"/>
    <property type="evidence" value="ECO:0007669"/>
    <property type="project" value="UniProtKB-SubCell"/>
</dbReference>
<gene>
    <name evidence="9" type="ORF">DEM34_04210</name>
</gene>
<evidence type="ECO:0000256" key="5">
    <source>
        <dbReference type="ARBA" id="ARBA00022692"/>
    </source>
</evidence>
<feature type="transmembrane region" description="Helical" evidence="8">
    <location>
        <begin position="123"/>
        <end position="150"/>
    </location>
</feature>
<evidence type="ECO:0000256" key="2">
    <source>
        <dbReference type="ARBA" id="ARBA00009142"/>
    </source>
</evidence>
<feature type="transmembrane region" description="Helical" evidence="8">
    <location>
        <begin position="69"/>
        <end position="88"/>
    </location>
</feature>
<comment type="caution">
    <text evidence="9">The sequence shown here is derived from an EMBL/GenBank/DDBJ whole genome shotgun (WGS) entry which is preliminary data.</text>
</comment>
<keyword evidence="3" id="KW-0813">Transport</keyword>
<keyword evidence="6 8" id="KW-1133">Transmembrane helix</keyword>
<feature type="transmembrane region" description="Helical" evidence="8">
    <location>
        <begin position="218"/>
        <end position="236"/>
    </location>
</feature>
<evidence type="ECO:0000313" key="10">
    <source>
        <dbReference type="Proteomes" id="UP000245474"/>
    </source>
</evidence>
<keyword evidence="4 8" id="KW-1003">Cell membrane</keyword>
<reference evidence="9 10" key="1">
    <citation type="submission" date="2018-05" db="EMBL/GenBank/DDBJ databases">
        <title>Spiribacter halobius sp. nov., a moderately halophilic bacterium isolated from marine solar saltern.</title>
        <authorList>
            <person name="Zheng W.-S."/>
            <person name="Lu D.-C."/>
            <person name="Du Z.-J."/>
        </authorList>
    </citation>
    <scope>NUCLEOTIDE SEQUENCE [LARGE SCALE GENOMIC DNA]</scope>
    <source>
        <strain evidence="9 10">E85</strain>
    </source>
</reference>
<keyword evidence="5 8" id="KW-0812">Transmembrane</keyword>